<accession>A0A845MHS6</accession>
<evidence type="ECO:0000256" key="2">
    <source>
        <dbReference type="ARBA" id="ARBA00023125"/>
    </source>
</evidence>
<dbReference type="PANTHER" id="PTHR30055">
    <property type="entry name" value="HTH-TYPE TRANSCRIPTIONAL REGULATOR RUTR"/>
    <property type="match status" value="1"/>
</dbReference>
<dbReference type="PROSITE" id="PS50977">
    <property type="entry name" value="HTH_TETR_2"/>
    <property type="match status" value="2"/>
</dbReference>
<dbReference type="Pfam" id="PF17932">
    <property type="entry name" value="TetR_C_24"/>
    <property type="match status" value="2"/>
</dbReference>
<dbReference type="InterPro" id="IPR001647">
    <property type="entry name" value="HTH_TetR"/>
</dbReference>
<dbReference type="InterPro" id="IPR023772">
    <property type="entry name" value="DNA-bd_HTH_TetR-type_CS"/>
</dbReference>
<dbReference type="PROSITE" id="PS01081">
    <property type="entry name" value="HTH_TETR_1"/>
    <property type="match status" value="1"/>
</dbReference>
<evidence type="ECO:0000256" key="1">
    <source>
        <dbReference type="ARBA" id="ARBA00023015"/>
    </source>
</evidence>
<dbReference type="AlphaFoldDB" id="A0A845MHS6"/>
<dbReference type="GO" id="GO:0003700">
    <property type="term" value="F:DNA-binding transcription factor activity"/>
    <property type="evidence" value="ECO:0007669"/>
    <property type="project" value="TreeGrafter"/>
</dbReference>
<dbReference type="PANTHER" id="PTHR30055:SF234">
    <property type="entry name" value="HTH-TYPE TRANSCRIPTIONAL REGULATOR BETI"/>
    <property type="match status" value="1"/>
</dbReference>
<gene>
    <name evidence="6" type="ORF">GQF03_11085</name>
</gene>
<evidence type="ECO:0000256" key="3">
    <source>
        <dbReference type="ARBA" id="ARBA00023163"/>
    </source>
</evidence>
<comment type="caution">
    <text evidence="6">The sequence shown here is derived from an EMBL/GenBank/DDBJ whole genome shotgun (WGS) entry which is preliminary data.</text>
</comment>
<protein>
    <submittedName>
        <fullName evidence="6">TetR family transcriptional regulator</fullName>
    </submittedName>
</protein>
<sequence length="514" mass="57945">MTSDSSSAKRRAMLRPIPLAPPVIITRFPASPRIKISLVKPMIDLRSYLRLTPLRFNVIALSDGLSSDLEINGNCSLSAKHDRETGGKRGRHKSAQTRDMILAAAARSFRSKGYSATKLKEIAAAAGIEAGSLYYYFSSKEELLDDVLDIGCRSVIKAVGNARAGSEASGGSFRETFGAMVYEHLNYILQADDFTAANMRNFSMLPPPIRARHRRGFDEYGKIWFDFLTKARDNGDLRSDMDIRTLRRVIFGALNWSVEWFNTEQFSVREYAEKATSLMLDGMLIPTHRWKGQIASGVHVEPMSAELAGKSKAAQTRLHILISASRVLREKGYEGITLRHIAEVAGIEAGSIYYHFASKDEIIDEVLTGGLREITSGVTEVLENETDYPETIERIAAGVRAHMLYLYARNDFVTMNIRIYGQLPQEVRQRHRPIRQQYVGIWSRILKQGQATGKIHTDLDIVPARQLMLGALNWTTNWFNPEFNSMYESKSLEDLINLILILFMDGLDGRREDR</sequence>
<evidence type="ECO:0000313" key="7">
    <source>
        <dbReference type="Proteomes" id="UP000445696"/>
    </source>
</evidence>
<feature type="domain" description="HTH tetR-type" evidence="5">
    <location>
        <begin position="314"/>
        <end position="374"/>
    </location>
</feature>
<dbReference type="Gene3D" id="1.10.357.10">
    <property type="entry name" value="Tetracycline Repressor, domain 2"/>
    <property type="match status" value="2"/>
</dbReference>
<dbReference type="PRINTS" id="PR00455">
    <property type="entry name" value="HTHTETR"/>
</dbReference>
<feature type="domain" description="HTH tetR-type" evidence="5">
    <location>
        <begin position="95"/>
        <end position="155"/>
    </location>
</feature>
<organism evidence="6 7">
    <name type="scientific">Sneathiella chungangensis</name>
    <dbReference type="NCBI Taxonomy" id="1418234"/>
    <lineage>
        <taxon>Bacteria</taxon>
        <taxon>Pseudomonadati</taxon>
        <taxon>Pseudomonadota</taxon>
        <taxon>Alphaproteobacteria</taxon>
        <taxon>Sneathiellales</taxon>
        <taxon>Sneathiellaceae</taxon>
        <taxon>Sneathiella</taxon>
    </lineage>
</organism>
<dbReference type="InterPro" id="IPR009057">
    <property type="entry name" value="Homeodomain-like_sf"/>
</dbReference>
<keyword evidence="1" id="KW-0805">Transcription regulation</keyword>
<proteinExistence type="predicted"/>
<feature type="DNA-binding region" description="H-T-H motif" evidence="4">
    <location>
        <begin position="337"/>
        <end position="356"/>
    </location>
</feature>
<dbReference type="Pfam" id="PF00440">
    <property type="entry name" value="TetR_N"/>
    <property type="match status" value="2"/>
</dbReference>
<feature type="DNA-binding region" description="H-T-H motif" evidence="4">
    <location>
        <begin position="118"/>
        <end position="137"/>
    </location>
</feature>
<dbReference type="InterPro" id="IPR041490">
    <property type="entry name" value="KstR2_TetR_C"/>
</dbReference>
<evidence type="ECO:0000259" key="5">
    <source>
        <dbReference type="PROSITE" id="PS50977"/>
    </source>
</evidence>
<keyword evidence="2 4" id="KW-0238">DNA-binding</keyword>
<evidence type="ECO:0000313" key="6">
    <source>
        <dbReference type="EMBL" id="MZR22876.1"/>
    </source>
</evidence>
<dbReference type="SUPFAM" id="SSF48498">
    <property type="entry name" value="Tetracyclin repressor-like, C-terminal domain"/>
    <property type="match status" value="2"/>
</dbReference>
<evidence type="ECO:0000256" key="4">
    <source>
        <dbReference type="PROSITE-ProRule" id="PRU00335"/>
    </source>
</evidence>
<name>A0A845MHS6_9PROT</name>
<dbReference type="Gene3D" id="1.10.10.60">
    <property type="entry name" value="Homeodomain-like"/>
    <property type="match status" value="2"/>
</dbReference>
<dbReference type="SUPFAM" id="SSF46689">
    <property type="entry name" value="Homeodomain-like"/>
    <property type="match status" value="2"/>
</dbReference>
<dbReference type="InterPro" id="IPR036271">
    <property type="entry name" value="Tet_transcr_reg_TetR-rel_C_sf"/>
</dbReference>
<dbReference type="Proteomes" id="UP000445696">
    <property type="component" value="Unassembled WGS sequence"/>
</dbReference>
<keyword evidence="3" id="KW-0804">Transcription</keyword>
<keyword evidence="7" id="KW-1185">Reference proteome</keyword>
<reference evidence="6 7" key="1">
    <citation type="journal article" date="2014" name="Int. J. Syst. Evol. Microbiol.">
        <title>Sneathiella chungangensis sp. nov., isolated from a marine sand, and emended description of the genus Sneathiella.</title>
        <authorList>
            <person name="Siamphan C."/>
            <person name="Kim H."/>
            <person name="Lee J.S."/>
            <person name="Kim W."/>
        </authorList>
    </citation>
    <scope>NUCLEOTIDE SEQUENCE [LARGE SCALE GENOMIC DNA]</scope>
    <source>
        <strain evidence="6 7">KCTC 32476</strain>
    </source>
</reference>
<dbReference type="GO" id="GO:0000976">
    <property type="term" value="F:transcription cis-regulatory region binding"/>
    <property type="evidence" value="ECO:0007669"/>
    <property type="project" value="TreeGrafter"/>
</dbReference>
<dbReference type="InterPro" id="IPR050109">
    <property type="entry name" value="HTH-type_TetR-like_transc_reg"/>
</dbReference>
<dbReference type="EMBL" id="WTVA01000004">
    <property type="protein sequence ID" value="MZR22876.1"/>
    <property type="molecule type" value="Genomic_DNA"/>
</dbReference>